<dbReference type="Proteomes" id="UP000296706">
    <property type="component" value="Chromosome"/>
</dbReference>
<evidence type="ECO:0000313" key="3">
    <source>
        <dbReference type="EMBL" id="QCC51610.1"/>
    </source>
</evidence>
<evidence type="ECO:0000313" key="4">
    <source>
        <dbReference type="Proteomes" id="UP000296706"/>
    </source>
</evidence>
<dbReference type="RefSeq" id="WP_049994776.1">
    <property type="nucleotide sequence ID" value="NZ_CP031310.1"/>
</dbReference>
<feature type="transmembrane region" description="Helical" evidence="1">
    <location>
        <begin position="123"/>
        <end position="141"/>
    </location>
</feature>
<keyword evidence="1" id="KW-0472">Membrane</keyword>
<dbReference type="InterPro" id="IPR058285">
    <property type="entry name" value="DUF7979"/>
</dbReference>
<organism evidence="3 4">
    <name type="scientific">Halapricum salinum</name>
    <dbReference type="NCBI Taxonomy" id="1457250"/>
    <lineage>
        <taxon>Archaea</taxon>
        <taxon>Methanobacteriati</taxon>
        <taxon>Methanobacteriota</taxon>
        <taxon>Stenosarchaea group</taxon>
        <taxon>Halobacteria</taxon>
        <taxon>Halobacteriales</taxon>
        <taxon>Haloarculaceae</taxon>
        <taxon>Halapricum</taxon>
    </lineage>
</organism>
<dbReference type="OrthoDB" id="241312at2157"/>
<dbReference type="EMBL" id="CP031310">
    <property type="protein sequence ID" value="QCC51610.1"/>
    <property type="molecule type" value="Genomic_DNA"/>
</dbReference>
<proteinExistence type="predicted"/>
<keyword evidence="1" id="KW-0812">Transmembrane</keyword>
<dbReference type="AlphaFoldDB" id="A0A4D6HCS7"/>
<dbReference type="KEGG" id="hsn:DV733_10330"/>
<feature type="domain" description="DUF7979" evidence="2">
    <location>
        <begin position="35"/>
        <end position="107"/>
    </location>
</feature>
<sequence>MDSSRLLTLSLVVVGLGLVALPVLAAPEVPDDRVEFYVEGDWMNNPDQQTLAYANFSGAERAVFEAALQASPDDLNRSVSEAPERLTPGPDGIAIYNVERDGQFYLLQVKHLSFEVDFATQQLPRLATLALGAMVLGVAGYRRFGR</sequence>
<accession>A0A4D6HCS7</accession>
<keyword evidence="4" id="KW-1185">Reference proteome</keyword>
<protein>
    <recommendedName>
        <fullName evidence="2">DUF7979 domain-containing protein</fullName>
    </recommendedName>
</protein>
<evidence type="ECO:0000256" key="1">
    <source>
        <dbReference type="SAM" id="Phobius"/>
    </source>
</evidence>
<dbReference type="STRING" id="1457250.GCA_000755225_00833"/>
<name>A0A4D6HCS7_9EURY</name>
<gene>
    <name evidence="3" type="ORF">DV733_10330</name>
</gene>
<dbReference type="GeneID" id="39848263"/>
<dbReference type="Pfam" id="PF25934">
    <property type="entry name" value="DUF7979"/>
    <property type="match status" value="1"/>
</dbReference>
<reference evidence="3 4" key="1">
    <citation type="journal article" date="2019" name="Nat. Commun.">
        <title>A new type of DNA phosphorothioation-based antiviral system in archaea.</title>
        <authorList>
            <person name="Xiong L."/>
            <person name="Liu S."/>
            <person name="Chen S."/>
            <person name="Xiao Y."/>
            <person name="Zhu B."/>
            <person name="Gao Y."/>
            <person name="Zhang Y."/>
            <person name="Chen B."/>
            <person name="Luo J."/>
            <person name="Deng Z."/>
            <person name="Chen X."/>
            <person name="Wang L."/>
            <person name="Chen S."/>
        </authorList>
    </citation>
    <scope>NUCLEOTIDE SEQUENCE [LARGE SCALE GENOMIC DNA]</scope>
    <source>
        <strain evidence="3 4">CBA1105</strain>
    </source>
</reference>
<evidence type="ECO:0000259" key="2">
    <source>
        <dbReference type="Pfam" id="PF25934"/>
    </source>
</evidence>
<keyword evidence="1" id="KW-1133">Transmembrane helix</keyword>